<dbReference type="STRING" id="1317121.ATO11_18455"/>
<dbReference type="Gene3D" id="3.40.50.300">
    <property type="entry name" value="P-loop containing nucleotide triphosphate hydrolases"/>
    <property type="match status" value="1"/>
</dbReference>
<dbReference type="InterPro" id="IPR027417">
    <property type="entry name" value="P-loop_NTPase"/>
</dbReference>
<gene>
    <name evidence="1" type="ORF">ATO11_18455</name>
</gene>
<dbReference type="OrthoDB" id="7540582at2"/>
<dbReference type="AlphaFoldDB" id="A0A0L1JKF3"/>
<proteinExistence type="predicted"/>
<accession>A0A0L1JKF3</accession>
<name>A0A0L1JKF3_9RHOB</name>
<dbReference type="RefSeq" id="WP_050532399.1">
    <property type="nucleotide sequence ID" value="NZ_AQQZ01000011.1"/>
</dbReference>
<protein>
    <recommendedName>
        <fullName evidence="3">Sulfotransferase domain-containing protein</fullName>
    </recommendedName>
</protein>
<organism evidence="1 2">
    <name type="scientific">Pseudaestuariivita atlantica</name>
    <dbReference type="NCBI Taxonomy" id="1317121"/>
    <lineage>
        <taxon>Bacteria</taxon>
        <taxon>Pseudomonadati</taxon>
        <taxon>Pseudomonadota</taxon>
        <taxon>Alphaproteobacteria</taxon>
        <taxon>Rhodobacterales</taxon>
        <taxon>Paracoccaceae</taxon>
        <taxon>Pseudaestuariivita</taxon>
    </lineage>
</organism>
<dbReference type="Proteomes" id="UP000036938">
    <property type="component" value="Unassembled WGS sequence"/>
</dbReference>
<comment type="caution">
    <text evidence="1">The sequence shown here is derived from an EMBL/GenBank/DDBJ whole genome shotgun (WGS) entry which is preliminary data.</text>
</comment>
<dbReference type="SUPFAM" id="SSF52540">
    <property type="entry name" value="P-loop containing nucleoside triphosphate hydrolases"/>
    <property type="match status" value="1"/>
</dbReference>
<keyword evidence="2" id="KW-1185">Reference proteome</keyword>
<sequence>MRIAYLHIGMSKAGSTTLQSALDAADLPDHTWPIPKPLRHAPLVHLGLRASAPRENLRWMRIAPEDVPALRKTYRDLMHETLANRDKRHVVFSSEVMVSWTFRKEDVESVRDRLAPYVDGFRIIAYVRDPIGWSQSAAGQNIKLGLFDTINQHLFAYKQRLKMFDDVFGAENVTLVPFDRAQMHGGDIVADFFHRIGAGIAPPDVPAANPAHNREELALMMVRNRQALDFRELGKSITATHMAVSNALRDFGSTPFRYGPAMRRRILDETAEDIAWVEERMGYSFPAREDEDGVDSDEELIEEAAALEAKFRGLLLDMLDTEQDPLTRVAETADLIRMLQMTRDPITQKRMKVKTDAPRRPRGYKEGWV</sequence>
<evidence type="ECO:0000313" key="1">
    <source>
        <dbReference type="EMBL" id="KNG92239.1"/>
    </source>
</evidence>
<reference evidence="1 2" key="1">
    <citation type="journal article" date="2015" name="Int. J. Syst. Evol. Microbiol.">
        <title>Aestuariivita atlantica sp. nov., isolated from deep sea sediment of the Atlantic Ocean.</title>
        <authorList>
            <person name="Li G."/>
            <person name="Lai Q."/>
            <person name="Du Y."/>
            <person name="Liu X."/>
            <person name="Sun F."/>
            <person name="Shao Z."/>
        </authorList>
    </citation>
    <scope>NUCLEOTIDE SEQUENCE [LARGE SCALE GENOMIC DNA]</scope>
    <source>
        <strain evidence="1 2">22II-S11-z3</strain>
    </source>
</reference>
<evidence type="ECO:0000313" key="2">
    <source>
        <dbReference type="Proteomes" id="UP000036938"/>
    </source>
</evidence>
<dbReference type="EMBL" id="AQQZ01000011">
    <property type="protein sequence ID" value="KNG92239.1"/>
    <property type="molecule type" value="Genomic_DNA"/>
</dbReference>
<evidence type="ECO:0008006" key="3">
    <source>
        <dbReference type="Google" id="ProtNLM"/>
    </source>
</evidence>